<dbReference type="RefSeq" id="WP_207680664.1">
    <property type="nucleotide sequence ID" value="NZ_CP061800.1"/>
</dbReference>
<sequence>MYQAKVADPSETFTGGDPKTSGLTKGATCHNCQGNRYDYKYQIMTSAPTVTGTCNRSTESDKK</sequence>
<dbReference type="EMBL" id="CP061800">
    <property type="protein sequence ID" value="QTA93977.1"/>
    <property type="molecule type" value="Genomic_DNA"/>
</dbReference>
<evidence type="ECO:0000256" key="1">
    <source>
        <dbReference type="SAM" id="MobiDB-lite"/>
    </source>
</evidence>
<dbReference type="Proteomes" id="UP000663722">
    <property type="component" value="Chromosome"/>
</dbReference>
<proteinExistence type="predicted"/>
<protein>
    <submittedName>
        <fullName evidence="2">Uncharacterized protein</fullName>
    </submittedName>
</protein>
<gene>
    <name evidence="2" type="ORF">dnm_100870</name>
</gene>
<keyword evidence="3" id="KW-1185">Reference proteome</keyword>
<reference evidence="2" key="1">
    <citation type="journal article" date="2021" name="Microb. Physiol.">
        <title>Proteogenomic Insights into the Physiology of Marine, Sulfate-Reducing, Filamentous Desulfonema limicola and Desulfonema magnum.</title>
        <authorList>
            <person name="Schnaars V."/>
            <person name="Wohlbrand L."/>
            <person name="Scheve S."/>
            <person name="Hinrichs C."/>
            <person name="Reinhardt R."/>
            <person name="Rabus R."/>
        </authorList>
    </citation>
    <scope>NUCLEOTIDE SEQUENCE</scope>
    <source>
        <strain evidence="2">4be13</strain>
    </source>
</reference>
<evidence type="ECO:0000313" key="3">
    <source>
        <dbReference type="Proteomes" id="UP000663722"/>
    </source>
</evidence>
<dbReference type="KEGG" id="dmm:dnm_100870"/>
<feature type="region of interest" description="Disordered" evidence="1">
    <location>
        <begin position="1"/>
        <end position="25"/>
    </location>
</feature>
<accession>A0A975BZ25</accession>
<dbReference type="AlphaFoldDB" id="A0A975BZ25"/>
<organism evidence="2 3">
    <name type="scientific">Desulfonema magnum</name>
    <dbReference type="NCBI Taxonomy" id="45655"/>
    <lineage>
        <taxon>Bacteria</taxon>
        <taxon>Pseudomonadati</taxon>
        <taxon>Thermodesulfobacteriota</taxon>
        <taxon>Desulfobacteria</taxon>
        <taxon>Desulfobacterales</taxon>
        <taxon>Desulfococcaceae</taxon>
        <taxon>Desulfonema</taxon>
    </lineage>
</organism>
<name>A0A975BZ25_9BACT</name>
<evidence type="ECO:0000313" key="2">
    <source>
        <dbReference type="EMBL" id="QTA93977.1"/>
    </source>
</evidence>